<feature type="transmembrane region" description="Helical" evidence="7">
    <location>
        <begin position="16"/>
        <end position="36"/>
    </location>
</feature>
<comment type="similarity">
    <text evidence="2 6">Belongs to the cytochrome c oxidase subunit 3 family.</text>
</comment>
<dbReference type="GO" id="GO:0004129">
    <property type="term" value="F:cytochrome-c oxidase activity"/>
    <property type="evidence" value="ECO:0007669"/>
    <property type="project" value="InterPro"/>
</dbReference>
<feature type="domain" description="Heme-copper oxidase subunit III family profile" evidence="8">
    <location>
        <begin position="15"/>
        <end position="205"/>
    </location>
</feature>
<evidence type="ECO:0000256" key="1">
    <source>
        <dbReference type="ARBA" id="ARBA00004141"/>
    </source>
</evidence>
<dbReference type="GO" id="GO:0019646">
    <property type="term" value="P:aerobic electron transport chain"/>
    <property type="evidence" value="ECO:0007669"/>
    <property type="project" value="InterPro"/>
</dbReference>
<comment type="subcellular location">
    <subcellularLocation>
        <location evidence="6">Cell membrane</location>
        <topology evidence="6">Multi-pass membrane protein</topology>
    </subcellularLocation>
    <subcellularLocation>
        <location evidence="1">Membrane</location>
        <topology evidence="1">Multi-pass membrane protein</topology>
    </subcellularLocation>
</comment>
<dbReference type="Gene3D" id="1.20.120.80">
    <property type="entry name" value="Cytochrome c oxidase, subunit III, four-helix bundle"/>
    <property type="match status" value="1"/>
</dbReference>
<dbReference type="GO" id="GO:0005886">
    <property type="term" value="C:plasma membrane"/>
    <property type="evidence" value="ECO:0007669"/>
    <property type="project" value="UniProtKB-SubCell"/>
</dbReference>
<keyword evidence="10" id="KW-1185">Reference proteome</keyword>
<keyword evidence="5 7" id="KW-0472">Membrane</keyword>
<feature type="transmembrane region" description="Helical" evidence="7">
    <location>
        <begin position="139"/>
        <end position="163"/>
    </location>
</feature>
<feature type="transmembrane region" description="Helical" evidence="7">
    <location>
        <begin position="56"/>
        <end position="75"/>
    </location>
</feature>
<evidence type="ECO:0000256" key="4">
    <source>
        <dbReference type="ARBA" id="ARBA00022989"/>
    </source>
</evidence>
<evidence type="ECO:0000256" key="5">
    <source>
        <dbReference type="ARBA" id="ARBA00023136"/>
    </source>
</evidence>
<feature type="transmembrane region" description="Helical" evidence="7">
    <location>
        <begin position="184"/>
        <end position="204"/>
    </location>
</feature>
<dbReference type="AlphaFoldDB" id="A0A1M5WA43"/>
<dbReference type="InterPro" id="IPR035973">
    <property type="entry name" value="Cyt_c_oxidase_su3-like_sf"/>
</dbReference>
<dbReference type="STRING" id="658167.SAMN04488135_105156"/>
<accession>A0A1M5WA43</accession>
<evidence type="ECO:0000256" key="3">
    <source>
        <dbReference type="ARBA" id="ARBA00022692"/>
    </source>
</evidence>
<protein>
    <submittedName>
        <fullName evidence="9">Cytochrome c oxidase subunit 3</fullName>
    </submittedName>
</protein>
<dbReference type="InterPro" id="IPR024791">
    <property type="entry name" value="Cyt_c/ubiquinol_Oxase_su3"/>
</dbReference>
<dbReference type="PANTHER" id="PTHR11403">
    <property type="entry name" value="CYTOCHROME C OXIDASE SUBUNIT III"/>
    <property type="match status" value="1"/>
</dbReference>
<dbReference type="RefSeq" id="WP_073103261.1">
    <property type="nucleotide sequence ID" value="NZ_FQXE01000005.1"/>
</dbReference>
<sequence length="207" mass="22952">MSSDAARIEQDQRSRLGMWIFLASEIMFFGPIFFAYAVGRYEMPDAFAQAGRSTDIVSGSINTAILLTSSLSIALGLEFARTGARKAACRAFDITVLLALCFLFLKGNEYLQDSHEHLIPGPGFHLAHGTDQQGAELFYFIYFASTLLHALHLAIGIALVLAARLHYSRVPGCAAMRRLDATGLYWHFVDIIWIFLFPALYLIGRAP</sequence>
<dbReference type="Proteomes" id="UP000184226">
    <property type="component" value="Unassembled WGS sequence"/>
</dbReference>
<dbReference type="PANTHER" id="PTHR11403:SF6">
    <property type="entry name" value="NITRIC OXIDE REDUCTASE SUBUNIT E"/>
    <property type="match status" value="1"/>
</dbReference>
<evidence type="ECO:0000256" key="7">
    <source>
        <dbReference type="SAM" id="Phobius"/>
    </source>
</evidence>
<dbReference type="InterPro" id="IPR013833">
    <property type="entry name" value="Cyt_c_oxidase_su3_a-hlx"/>
</dbReference>
<evidence type="ECO:0000256" key="2">
    <source>
        <dbReference type="ARBA" id="ARBA00010581"/>
    </source>
</evidence>
<organism evidence="9 10">
    <name type="scientific">Pollutimonas bauzanensis</name>
    <dbReference type="NCBI Taxonomy" id="658167"/>
    <lineage>
        <taxon>Bacteria</taxon>
        <taxon>Pseudomonadati</taxon>
        <taxon>Pseudomonadota</taxon>
        <taxon>Betaproteobacteria</taxon>
        <taxon>Burkholderiales</taxon>
        <taxon>Alcaligenaceae</taxon>
        <taxon>Pollutimonas</taxon>
    </lineage>
</organism>
<feature type="transmembrane region" description="Helical" evidence="7">
    <location>
        <begin position="87"/>
        <end position="105"/>
    </location>
</feature>
<dbReference type="PROSITE" id="PS50253">
    <property type="entry name" value="COX3"/>
    <property type="match status" value="1"/>
</dbReference>
<reference evidence="9 10" key="1">
    <citation type="submission" date="2016-11" db="EMBL/GenBank/DDBJ databases">
        <authorList>
            <person name="Jaros S."/>
            <person name="Januszkiewicz K."/>
            <person name="Wedrychowicz H."/>
        </authorList>
    </citation>
    <scope>NUCLEOTIDE SEQUENCE [LARGE SCALE GENOMIC DNA]</scope>
    <source>
        <strain evidence="9 10">CGMCC 1.10190</strain>
    </source>
</reference>
<evidence type="ECO:0000313" key="9">
    <source>
        <dbReference type="EMBL" id="SHH84337.1"/>
    </source>
</evidence>
<evidence type="ECO:0000256" key="6">
    <source>
        <dbReference type="RuleBase" id="RU003376"/>
    </source>
</evidence>
<proteinExistence type="inferred from homology"/>
<dbReference type="SUPFAM" id="SSF81452">
    <property type="entry name" value="Cytochrome c oxidase subunit III-like"/>
    <property type="match status" value="1"/>
</dbReference>
<dbReference type="InterPro" id="IPR000298">
    <property type="entry name" value="Cyt_c_oxidase-like_su3"/>
</dbReference>
<keyword evidence="4 7" id="KW-1133">Transmembrane helix</keyword>
<evidence type="ECO:0000259" key="8">
    <source>
        <dbReference type="PROSITE" id="PS50253"/>
    </source>
</evidence>
<dbReference type="OrthoDB" id="9810850at2"/>
<dbReference type="EMBL" id="FQXE01000005">
    <property type="protein sequence ID" value="SHH84337.1"/>
    <property type="molecule type" value="Genomic_DNA"/>
</dbReference>
<keyword evidence="3 6" id="KW-0812">Transmembrane</keyword>
<gene>
    <name evidence="9" type="ORF">SAMN04488135_105156</name>
</gene>
<evidence type="ECO:0000313" key="10">
    <source>
        <dbReference type="Proteomes" id="UP000184226"/>
    </source>
</evidence>
<name>A0A1M5WA43_9BURK</name>
<dbReference type="Pfam" id="PF00510">
    <property type="entry name" value="COX3"/>
    <property type="match status" value="1"/>
</dbReference>